<dbReference type="Gene3D" id="1.10.1740.10">
    <property type="match status" value="1"/>
</dbReference>
<evidence type="ECO:0000313" key="7">
    <source>
        <dbReference type="EMBL" id="KAA5539471.1"/>
    </source>
</evidence>
<proteinExistence type="inferred from homology"/>
<evidence type="ECO:0000256" key="1">
    <source>
        <dbReference type="ARBA" id="ARBA00010641"/>
    </source>
</evidence>
<dbReference type="InterPro" id="IPR007627">
    <property type="entry name" value="RNA_pol_sigma70_r2"/>
</dbReference>
<feature type="domain" description="RNA polymerase sigma-70 region 2" evidence="6">
    <location>
        <begin position="33"/>
        <end position="101"/>
    </location>
</feature>
<evidence type="ECO:0000259" key="6">
    <source>
        <dbReference type="Pfam" id="PF04542"/>
    </source>
</evidence>
<dbReference type="GO" id="GO:0016987">
    <property type="term" value="F:sigma factor activity"/>
    <property type="evidence" value="ECO:0007669"/>
    <property type="project" value="UniProtKB-KW"/>
</dbReference>
<evidence type="ECO:0000256" key="4">
    <source>
        <dbReference type="ARBA" id="ARBA00023125"/>
    </source>
</evidence>
<dbReference type="GO" id="GO:0003677">
    <property type="term" value="F:DNA binding"/>
    <property type="evidence" value="ECO:0007669"/>
    <property type="project" value="UniProtKB-KW"/>
</dbReference>
<sequence>MSKVAPTKSDSSSGLSLALRLRSEESGAWRELLELYGPLVENWAACAGLGQTACQDIAQEVFLSVHRSISEFDATTAGATFRGWLWRITRNAVLQHLRRQRTTPRGGSTAAAQLAAVADPWGGSSLDDPPTAPDQTTALVRRAMKQIQSRVDPVTWTAFTRTAIDGELSTDVAAELGLSAAAVRKAKSRTLQRLRKQLGDIR</sequence>
<comment type="similarity">
    <text evidence="1">Belongs to the sigma-70 factor family. ECF subfamily.</text>
</comment>
<dbReference type="InterPro" id="IPR014284">
    <property type="entry name" value="RNA_pol_sigma-70_dom"/>
</dbReference>
<organism evidence="7 8">
    <name type="scientific">Roseiconus nitratireducens</name>
    <dbReference type="NCBI Taxonomy" id="2605748"/>
    <lineage>
        <taxon>Bacteria</taxon>
        <taxon>Pseudomonadati</taxon>
        <taxon>Planctomycetota</taxon>
        <taxon>Planctomycetia</taxon>
        <taxon>Pirellulales</taxon>
        <taxon>Pirellulaceae</taxon>
        <taxon>Roseiconus</taxon>
    </lineage>
</organism>
<dbReference type="EMBL" id="VWOX01000019">
    <property type="protein sequence ID" value="KAA5539471.1"/>
    <property type="molecule type" value="Genomic_DNA"/>
</dbReference>
<dbReference type="NCBIfam" id="TIGR02937">
    <property type="entry name" value="sigma70-ECF"/>
    <property type="match status" value="1"/>
</dbReference>
<dbReference type="RefSeq" id="WP_150079245.1">
    <property type="nucleotide sequence ID" value="NZ_VWOX01000019.1"/>
</dbReference>
<dbReference type="SUPFAM" id="SSF88946">
    <property type="entry name" value="Sigma2 domain of RNA polymerase sigma factors"/>
    <property type="match status" value="1"/>
</dbReference>
<dbReference type="Pfam" id="PF04542">
    <property type="entry name" value="Sigma70_r2"/>
    <property type="match status" value="1"/>
</dbReference>
<gene>
    <name evidence="7" type="ORF">FYK55_24365</name>
</gene>
<dbReference type="InterPro" id="IPR039425">
    <property type="entry name" value="RNA_pol_sigma-70-like"/>
</dbReference>
<keyword evidence="3" id="KW-0731">Sigma factor</keyword>
<protein>
    <submittedName>
        <fullName evidence="7">Sigma-70 family RNA polymerase sigma factor</fullName>
    </submittedName>
</protein>
<accession>A0A5M6CW74</accession>
<dbReference type="InterPro" id="IPR013325">
    <property type="entry name" value="RNA_pol_sigma_r2"/>
</dbReference>
<keyword evidence="5" id="KW-0804">Transcription</keyword>
<keyword evidence="2" id="KW-0805">Transcription regulation</keyword>
<evidence type="ECO:0000256" key="5">
    <source>
        <dbReference type="ARBA" id="ARBA00023163"/>
    </source>
</evidence>
<dbReference type="InterPro" id="IPR013324">
    <property type="entry name" value="RNA_pol_sigma_r3/r4-like"/>
</dbReference>
<reference evidence="7 8" key="1">
    <citation type="submission" date="2019-08" db="EMBL/GenBank/DDBJ databases">
        <authorList>
            <person name="Dhanesh K."/>
            <person name="Kumar G."/>
            <person name="Sasikala C."/>
            <person name="Venkata Ramana C."/>
        </authorList>
    </citation>
    <scope>NUCLEOTIDE SEQUENCE [LARGE SCALE GENOMIC DNA]</scope>
    <source>
        <strain evidence="7 8">JC645</strain>
    </source>
</reference>
<comment type="caution">
    <text evidence="7">The sequence shown here is derived from an EMBL/GenBank/DDBJ whole genome shotgun (WGS) entry which is preliminary data.</text>
</comment>
<evidence type="ECO:0000256" key="3">
    <source>
        <dbReference type="ARBA" id="ARBA00023082"/>
    </source>
</evidence>
<dbReference type="SUPFAM" id="SSF88659">
    <property type="entry name" value="Sigma3 and sigma4 domains of RNA polymerase sigma factors"/>
    <property type="match status" value="1"/>
</dbReference>
<dbReference type="GO" id="GO:0006352">
    <property type="term" value="P:DNA-templated transcription initiation"/>
    <property type="evidence" value="ECO:0007669"/>
    <property type="project" value="InterPro"/>
</dbReference>
<keyword evidence="8" id="KW-1185">Reference proteome</keyword>
<dbReference type="Proteomes" id="UP000324479">
    <property type="component" value="Unassembled WGS sequence"/>
</dbReference>
<dbReference type="AlphaFoldDB" id="A0A5M6CW74"/>
<evidence type="ECO:0000256" key="2">
    <source>
        <dbReference type="ARBA" id="ARBA00023015"/>
    </source>
</evidence>
<dbReference type="PANTHER" id="PTHR43133:SF8">
    <property type="entry name" value="RNA POLYMERASE SIGMA FACTOR HI_1459-RELATED"/>
    <property type="match status" value="1"/>
</dbReference>
<name>A0A5M6CW74_9BACT</name>
<keyword evidence="4" id="KW-0238">DNA-binding</keyword>
<evidence type="ECO:0000313" key="8">
    <source>
        <dbReference type="Proteomes" id="UP000324479"/>
    </source>
</evidence>
<dbReference type="PANTHER" id="PTHR43133">
    <property type="entry name" value="RNA POLYMERASE ECF-TYPE SIGMA FACTO"/>
    <property type="match status" value="1"/>
</dbReference>